<reference evidence="1 2" key="1">
    <citation type="submission" date="2024-05" db="EMBL/GenBank/DDBJ databases">
        <title>Halomonas sp. CS7 16S ribosomal RNA gene Genome sequencing and assembly.</title>
        <authorList>
            <person name="Yook S."/>
        </authorList>
    </citation>
    <scope>NUCLEOTIDE SEQUENCE [LARGE SCALE GENOMIC DNA]</scope>
    <source>
        <strain evidence="1 2">CS7</strain>
    </source>
</reference>
<evidence type="ECO:0000313" key="2">
    <source>
        <dbReference type="Proteomes" id="UP001472978"/>
    </source>
</evidence>
<keyword evidence="2" id="KW-1185">Reference proteome</keyword>
<dbReference type="InterPro" id="IPR005881">
    <property type="entry name" value="Ser_O-AcTrfase"/>
</dbReference>
<dbReference type="PANTHER" id="PTHR42811">
    <property type="entry name" value="SERINE ACETYLTRANSFERASE"/>
    <property type="match status" value="1"/>
</dbReference>
<dbReference type="Proteomes" id="UP001472978">
    <property type="component" value="Unassembled WGS sequence"/>
</dbReference>
<evidence type="ECO:0000313" key="1">
    <source>
        <dbReference type="EMBL" id="MEQ6888238.1"/>
    </source>
</evidence>
<dbReference type="InterPro" id="IPR001451">
    <property type="entry name" value="Hexapep"/>
</dbReference>
<dbReference type="EMBL" id="JBEGCI010000004">
    <property type="protein sequence ID" value="MEQ6888238.1"/>
    <property type="molecule type" value="Genomic_DNA"/>
</dbReference>
<dbReference type="InterPro" id="IPR011004">
    <property type="entry name" value="Trimer_LpxA-like_sf"/>
</dbReference>
<organism evidence="1 2">
    <name type="scientific">Halomonas pelophila</name>
    <dbReference type="NCBI Taxonomy" id="3151122"/>
    <lineage>
        <taxon>Bacteria</taxon>
        <taxon>Pseudomonadati</taxon>
        <taxon>Pseudomonadota</taxon>
        <taxon>Gammaproteobacteria</taxon>
        <taxon>Oceanospirillales</taxon>
        <taxon>Halomonadaceae</taxon>
        <taxon>Halomonas</taxon>
    </lineage>
</organism>
<name>A0ABV1N3E6_9GAMM</name>
<gene>
    <name evidence="1" type="ORF">ABE957_06060</name>
</gene>
<dbReference type="Gene3D" id="2.160.10.10">
    <property type="entry name" value="Hexapeptide repeat proteins"/>
    <property type="match status" value="1"/>
</dbReference>
<dbReference type="PIRSF" id="PIRSF000441">
    <property type="entry name" value="CysE"/>
    <property type="match status" value="1"/>
</dbReference>
<protein>
    <recommendedName>
        <fullName evidence="3">Serine acetyltransferase</fullName>
    </recommendedName>
</protein>
<sequence length="124" mass="13046">MFQGLAMRFGVYVGPRSVMGAGLHFSHPTSVVIGDRLVLGERCRLYQQVTLAGAPGGEEAFPRLGNDVVVYPGAKVIGEGRVGNNVIIGANAVVNRSFGDNVVLAGVPARIVKRLEPVDESSLS</sequence>
<dbReference type="RefSeq" id="WP_349757783.1">
    <property type="nucleotide sequence ID" value="NZ_JBEGCI010000004.1"/>
</dbReference>
<dbReference type="SUPFAM" id="SSF51161">
    <property type="entry name" value="Trimeric LpxA-like enzymes"/>
    <property type="match status" value="1"/>
</dbReference>
<accession>A0ABV1N3E6</accession>
<comment type="caution">
    <text evidence="1">The sequence shown here is derived from an EMBL/GenBank/DDBJ whole genome shotgun (WGS) entry which is preliminary data.</text>
</comment>
<proteinExistence type="predicted"/>
<dbReference type="Pfam" id="PF00132">
    <property type="entry name" value="Hexapep"/>
    <property type="match status" value="1"/>
</dbReference>
<evidence type="ECO:0008006" key="3">
    <source>
        <dbReference type="Google" id="ProtNLM"/>
    </source>
</evidence>